<dbReference type="InterPro" id="IPR008480">
    <property type="entry name" value="DUF761_pln"/>
</dbReference>
<evidence type="ECO:0000313" key="3">
    <source>
        <dbReference type="Proteomes" id="UP000585474"/>
    </source>
</evidence>
<organism evidence="2 3">
    <name type="scientific">Actinidia rufa</name>
    <dbReference type="NCBI Taxonomy" id="165716"/>
    <lineage>
        <taxon>Eukaryota</taxon>
        <taxon>Viridiplantae</taxon>
        <taxon>Streptophyta</taxon>
        <taxon>Embryophyta</taxon>
        <taxon>Tracheophyta</taxon>
        <taxon>Spermatophyta</taxon>
        <taxon>Magnoliopsida</taxon>
        <taxon>eudicotyledons</taxon>
        <taxon>Gunneridae</taxon>
        <taxon>Pentapetalae</taxon>
        <taxon>asterids</taxon>
        <taxon>Ericales</taxon>
        <taxon>Actinidiaceae</taxon>
        <taxon>Actinidia</taxon>
    </lineage>
</organism>
<dbReference type="PANTHER" id="PTHR33265">
    <property type="entry name" value="AVR9/CF-9 RAPIDLY ELICITED PROTEIN-RELATED"/>
    <property type="match status" value="1"/>
</dbReference>
<protein>
    <submittedName>
        <fullName evidence="2">Uncharacterized protein</fullName>
    </submittedName>
</protein>
<comment type="caution">
    <text evidence="2">The sequence shown here is derived from an EMBL/GenBank/DDBJ whole genome shotgun (WGS) entry which is preliminary data.</text>
</comment>
<proteinExistence type="predicted"/>
<dbReference type="AlphaFoldDB" id="A0A7J0H8C8"/>
<dbReference type="Pfam" id="PF05553">
    <property type="entry name" value="DUF761"/>
    <property type="match status" value="1"/>
</dbReference>
<gene>
    <name evidence="2" type="ORF">Acr_28g0000670</name>
</gene>
<dbReference type="OrthoDB" id="10285028at2759"/>
<keyword evidence="1" id="KW-0732">Signal</keyword>
<evidence type="ECO:0000313" key="2">
    <source>
        <dbReference type="EMBL" id="GFZ19362.1"/>
    </source>
</evidence>
<reference evidence="2 3" key="1">
    <citation type="submission" date="2019-07" db="EMBL/GenBank/DDBJ databases">
        <title>De Novo Assembly of kiwifruit Actinidia rufa.</title>
        <authorList>
            <person name="Sugita-Konishi S."/>
            <person name="Sato K."/>
            <person name="Mori E."/>
            <person name="Abe Y."/>
            <person name="Kisaki G."/>
            <person name="Hamano K."/>
            <person name="Suezawa K."/>
            <person name="Otani M."/>
            <person name="Fukuda T."/>
            <person name="Manabe T."/>
            <person name="Gomi K."/>
            <person name="Tabuchi M."/>
            <person name="Akimitsu K."/>
            <person name="Kataoka I."/>
        </authorList>
    </citation>
    <scope>NUCLEOTIDE SEQUENCE [LARGE SCALE GENOMIC DNA]</scope>
    <source>
        <strain evidence="3">cv. Fuchu</strain>
    </source>
</reference>
<evidence type="ECO:0000256" key="1">
    <source>
        <dbReference type="SAM" id="SignalP"/>
    </source>
</evidence>
<feature type="signal peptide" evidence="1">
    <location>
        <begin position="1"/>
        <end position="28"/>
    </location>
</feature>
<name>A0A7J0H8C8_9ERIC</name>
<dbReference type="Proteomes" id="UP000585474">
    <property type="component" value="Unassembled WGS sequence"/>
</dbReference>
<keyword evidence="3" id="KW-1185">Reference proteome</keyword>
<accession>A0A7J0H8C8</accession>
<sequence>MQQKRSYFAHRACNILRLALLWARKVGAFKRRLKTDLRLLSKFLKKLGQSTKQSTIHYGDHELSFENTPIIHIKIHRPSSIHFWMPCVPCINPKDDLGLDDDKHNFEVDNDFMSSYCIEGPRKSFSSGGQQDYEDGSKSDGDVMGNYCNDGPRKNFLLDGHQICEDDSESDDDITSICCNDRPRKTLLLGGHEDFEDDSQSESDVTSIYYDDSPWSFWLGGHDDFEDDFESHGDARSGYWNDRPRKNILLGGNDDDGCEVCEEISSPCDKEIDQRADQFIAKFYDELKLQRQTSCVQYDDTFN</sequence>
<dbReference type="PANTHER" id="PTHR33265:SF5">
    <property type="entry name" value="COTTON FIBER PROTEIN"/>
    <property type="match status" value="1"/>
</dbReference>
<dbReference type="EMBL" id="BJWL01000028">
    <property type="protein sequence ID" value="GFZ19362.1"/>
    <property type="molecule type" value="Genomic_DNA"/>
</dbReference>
<feature type="chain" id="PRO_5029753956" evidence="1">
    <location>
        <begin position="29"/>
        <end position="303"/>
    </location>
</feature>